<feature type="region of interest" description="Disordered" evidence="1">
    <location>
        <begin position="1"/>
        <end position="165"/>
    </location>
</feature>
<feature type="region of interest" description="Disordered" evidence="1">
    <location>
        <begin position="893"/>
        <end position="912"/>
    </location>
</feature>
<comment type="caution">
    <text evidence="3">The sequence shown here is derived from an EMBL/GenBank/DDBJ whole genome shotgun (WGS) entry which is preliminary data.</text>
</comment>
<feature type="compositionally biased region" description="Polar residues" evidence="1">
    <location>
        <begin position="26"/>
        <end position="42"/>
    </location>
</feature>
<organism evidence="3 4">
    <name type="scientific">Cuscuta australis</name>
    <dbReference type="NCBI Taxonomy" id="267555"/>
    <lineage>
        <taxon>Eukaryota</taxon>
        <taxon>Viridiplantae</taxon>
        <taxon>Streptophyta</taxon>
        <taxon>Embryophyta</taxon>
        <taxon>Tracheophyta</taxon>
        <taxon>Spermatophyta</taxon>
        <taxon>Magnoliopsida</taxon>
        <taxon>eudicotyledons</taxon>
        <taxon>Gunneridae</taxon>
        <taxon>Pentapetalae</taxon>
        <taxon>asterids</taxon>
        <taxon>lamiids</taxon>
        <taxon>Solanales</taxon>
        <taxon>Convolvulaceae</taxon>
        <taxon>Cuscuteae</taxon>
        <taxon>Cuscuta</taxon>
        <taxon>Cuscuta subgen. Grammica</taxon>
        <taxon>Cuscuta sect. Cleistogrammica</taxon>
    </lineage>
</organism>
<gene>
    <name evidence="3" type="ORF">DM860_001674</name>
</gene>
<feature type="compositionally biased region" description="Basic and acidic residues" evidence="1">
    <location>
        <begin position="53"/>
        <end position="63"/>
    </location>
</feature>
<evidence type="ECO:0000256" key="1">
    <source>
        <dbReference type="SAM" id="MobiDB-lite"/>
    </source>
</evidence>
<name>A0A328EAZ2_9ASTE</name>
<dbReference type="Pfam" id="PF25465">
    <property type="entry name" value="Beta-prop_At4g14310"/>
    <property type="match status" value="1"/>
</dbReference>
<evidence type="ECO:0000313" key="4">
    <source>
        <dbReference type="Proteomes" id="UP000249390"/>
    </source>
</evidence>
<dbReference type="SUPFAM" id="SSF50978">
    <property type="entry name" value="WD40 repeat-like"/>
    <property type="match status" value="1"/>
</dbReference>
<dbReference type="PANTHER" id="PTHR35492">
    <property type="entry name" value="TRANSDUCIN/WD40 REPEAT-LIKE SUPERFAMILY PROTEIN"/>
    <property type="match status" value="1"/>
</dbReference>
<dbReference type="InterPro" id="IPR015943">
    <property type="entry name" value="WD40/YVTN_repeat-like_dom_sf"/>
</dbReference>
<feature type="domain" description="At4g14310 8-bladed propeller" evidence="2">
    <location>
        <begin position="653"/>
        <end position="937"/>
    </location>
</feature>
<dbReference type="PANTHER" id="PTHR35492:SF1">
    <property type="entry name" value="TRANSDUCIN_WD40 REPEAT-LIKE SUPERFAMILY PROTEIN"/>
    <property type="match status" value="1"/>
</dbReference>
<feature type="compositionally biased region" description="Low complexity" evidence="1">
    <location>
        <begin position="112"/>
        <end position="125"/>
    </location>
</feature>
<dbReference type="Gene3D" id="2.130.10.10">
    <property type="entry name" value="YVTN repeat-like/Quinoprotein amine dehydrogenase"/>
    <property type="match status" value="1"/>
</dbReference>
<protein>
    <recommendedName>
        <fullName evidence="2">At4g14310 8-bladed propeller domain-containing protein</fullName>
    </recommendedName>
</protein>
<accession>A0A328EAZ2</accession>
<evidence type="ECO:0000259" key="2">
    <source>
        <dbReference type="Pfam" id="PF25465"/>
    </source>
</evidence>
<feature type="compositionally biased region" description="Basic and acidic residues" evidence="1">
    <location>
        <begin position="126"/>
        <end position="136"/>
    </location>
</feature>
<sequence length="942" mass="103120">MSTSSFRRVKERGGAGSKLGAPATSMAGTQNSKTLTPLSQKSGVGGCDAGGESLRRSSGKENPRPTSRVRAATASSMQNKKPTLRAMPRIDKSSASSIDSGESRAEPRARWSTSSVPRGRSSSPSEFRKNLSDLRKCPRVSRVSGEQSKTTAGDKSGAEQNSDFLEKCEVKPEISGKLGSKASKFCDDKDKDAIFSSDLKKSNFAAYRMQANLDSDTKNRSWDEGKVKSCVEKSATSVESGSNDLRMLTKSSSLKEKGIREEGKGGLSANKYPSKLHEKLAFLEGKVKRIASDIKRTKEMLDTNNPDASKLILSDIQEKISGIEKAMCRVEEVGTLGGSRSQNDERKAQEFVKMDVKNEVERKKFGSGLNAEELEARLFPHHKLLRDRASMNASGSTSKGQQLKDEFLTNESIKKEKPVGPVDQNPIAIEFLASMNTEQPKATTQVENADFEMMDAQDVDDVVNPSIQDSSMEVINETNNIDDMLTSDEKLNEFEDQENTPSINIEDDTEDNSMYQLNEIGHKTSTGGWFVSEGESVLLAHDDGSCTFYDIVHCEVKAEYKPPVCVMPHVWQDCWIVRAPGADGCSAKYVVAASAGNSINSGFCSWDFYSRDVRASHFEDGPPTITATSTRTALAPISNNTMRRRNSLSTVVATENPQWWYKPCGPLIIAAASCQKMVRVYDIRDGEHVMEWGLSKPLSAMDHSSPLQWRSRGKVVMTETDGISLWDVNSTSPQALLSVSSSGRKISALHVSNTDAELGGGVRQRVNSSEAEGNDGFFCTADAINVLDFRHPSGIAQKISKVGVNVQSAFSRGDSIYLGCTTLKSALKRQFCSQIQQVSLRKPGVLNTYPLPESSAHSHHSALTQVWGNSNLVMGVSGLGLFVFDSSKKDDRFQPSGVDQTDDTNLPQTIGPDDLFSPSFDFLASRVLLISRDRPALWRYLF</sequence>
<proteinExistence type="predicted"/>
<evidence type="ECO:0000313" key="3">
    <source>
        <dbReference type="EMBL" id="RAL54546.1"/>
    </source>
</evidence>
<dbReference type="InterPro" id="IPR036322">
    <property type="entry name" value="WD40_repeat_dom_sf"/>
</dbReference>
<dbReference type="Proteomes" id="UP000249390">
    <property type="component" value="Unassembled WGS sequence"/>
</dbReference>
<dbReference type="EMBL" id="NQVE01000009">
    <property type="protein sequence ID" value="RAL54546.1"/>
    <property type="molecule type" value="Genomic_DNA"/>
</dbReference>
<feature type="compositionally biased region" description="Polar residues" evidence="1">
    <location>
        <begin position="144"/>
        <end position="163"/>
    </location>
</feature>
<dbReference type="InterPro" id="IPR057442">
    <property type="entry name" value="Beta-prop_At4g14310"/>
</dbReference>
<keyword evidence="4" id="KW-1185">Reference proteome</keyword>
<feature type="compositionally biased region" description="Polar residues" evidence="1">
    <location>
        <begin position="897"/>
        <end position="908"/>
    </location>
</feature>
<reference evidence="3 4" key="1">
    <citation type="submission" date="2018-06" db="EMBL/GenBank/DDBJ databases">
        <title>The Genome of Cuscuta australis (Dodder) Provides Insight into the Evolution of Plant Parasitism.</title>
        <authorList>
            <person name="Liu H."/>
        </authorList>
    </citation>
    <scope>NUCLEOTIDE SEQUENCE [LARGE SCALE GENOMIC DNA]</scope>
    <source>
        <strain evidence="4">cv. Yunnan</strain>
        <tissue evidence="3">Vines</tissue>
    </source>
</reference>
<dbReference type="InterPro" id="IPR045289">
    <property type="entry name" value="At4g14310-like"/>
</dbReference>
<dbReference type="AlphaFoldDB" id="A0A328EAZ2"/>